<protein>
    <submittedName>
        <fullName evidence="2">Uncharacterized protein</fullName>
    </submittedName>
</protein>
<proteinExistence type="predicted"/>
<evidence type="ECO:0000313" key="1">
    <source>
        <dbReference type="Proteomes" id="UP000887580"/>
    </source>
</evidence>
<organism evidence="1 2">
    <name type="scientific">Panagrolaimus sp. PS1159</name>
    <dbReference type="NCBI Taxonomy" id="55785"/>
    <lineage>
        <taxon>Eukaryota</taxon>
        <taxon>Metazoa</taxon>
        <taxon>Ecdysozoa</taxon>
        <taxon>Nematoda</taxon>
        <taxon>Chromadorea</taxon>
        <taxon>Rhabditida</taxon>
        <taxon>Tylenchina</taxon>
        <taxon>Panagrolaimomorpha</taxon>
        <taxon>Panagrolaimoidea</taxon>
        <taxon>Panagrolaimidae</taxon>
        <taxon>Panagrolaimus</taxon>
    </lineage>
</organism>
<name>A0AC35FUN2_9BILA</name>
<evidence type="ECO:0000313" key="2">
    <source>
        <dbReference type="WBParaSite" id="PS1159_v2.g20541.t1"/>
    </source>
</evidence>
<accession>A0AC35FUN2</accession>
<reference evidence="2" key="1">
    <citation type="submission" date="2022-11" db="UniProtKB">
        <authorList>
            <consortium name="WormBaseParasite"/>
        </authorList>
    </citation>
    <scope>IDENTIFICATION</scope>
</reference>
<sequence length="83" mass="9370">MFSQVSGTSNGSSGSERRRMKAVLPPPPSSIQEIPYGDGANFFRQQSANFYQTNYYPSRAMSRQSFRIACGNQTSEEYFIENI</sequence>
<dbReference type="WBParaSite" id="PS1159_v2.g20541.t1">
    <property type="protein sequence ID" value="PS1159_v2.g20541.t1"/>
    <property type="gene ID" value="PS1159_v2.g20541"/>
</dbReference>
<dbReference type="Proteomes" id="UP000887580">
    <property type="component" value="Unplaced"/>
</dbReference>